<evidence type="ECO:0000313" key="3">
    <source>
        <dbReference type="Proteomes" id="UP000824242"/>
    </source>
</evidence>
<dbReference type="InterPro" id="IPR024529">
    <property type="entry name" value="ECF_trnsprt_substrate-spec"/>
</dbReference>
<evidence type="ECO:0000313" key="2">
    <source>
        <dbReference type="EMBL" id="HIR48045.1"/>
    </source>
</evidence>
<keyword evidence="1" id="KW-0472">Membrane</keyword>
<dbReference type="Proteomes" id="UP000824242">
    <property type="component" value="Unassembled WGS sequence"/>
</dbReference>
<accession>A0A9D1DF64</accession>
<dbReference type="EMBL" id="DVGZ01000112">
    <property type="protein sequence ID" value="HIR48045.1"/>
    <property type="molecule type" value="Genomic_DNA"/>
</dbReference>
<name>A0A9D1DF64_9FIRM</name>
<organism evidence="2 3">
    <name type="scientific">Candidatus Caccousia avicola</name>
    <dbReference type="NCBI Taxonomy" id="2840721"/>
    <lineage>
        <taxon>Bacteria</taxon>
        <taxon>Bacillati</taxon>
        <taxon>Bacillota</taxon>
        <taxon>Clostridia</taxon>
        <taxon>Eubacteriales</taxon>
        <taxon>Oscillospiraceae</taxon>
        <taxon>Oscillospiraceae incertae sedis</taxon>
        <taxon>Candidatus Caccousia</taxon>
    </lineage>
</organism>
<sequence>MNQATVKYRDFVLLALFTAIVFVLGLTPLGMVPLGLIKATTLHIPVIIGCLLLGPRYGAVLGFMFGLVSFLSNTMSPAALSFAFTPLIPVPGTPNGSPLSLIICFVPRILVGVVPWFVYRGLQKLMKESSRGEVLSMAIAGAVGAVLNTALVMSLIYFLFRDAYASLKGVPVEAVAGLVLGVVGTNGVAETALAAVLTPAIGKILLSLKRRKM</sequence>
<comment type="caution">
    <text evidence="2">The sequence shown here is derived from an EMBL/GenBank/DDBJ whole genome shotgun (WGS) entry which is preliminary data.</text>
</comment>
<dbReference type="Gene3D" id="1.10.1760.20">
    <property type="match status" value="1"/>
</dbReference>
<keyword evidence="1" id="KW-1133">Transmembrane helix</keyword>
<protein>
    <submittedName>
        <fullName evidence="2">ECF transporter S component</fullName>
    </submittedName>
</protein>
<feature type="transmembrane region" description="Helical" evidence="1">
    <location>
        <begin position="99"/>
        <end position="122"/>
    </location>
</feature>
<keyword evidence="1" id="KW-0812">Transmembrane</keyword>
<reference evidence="2" key="2">
    <citation type="journal article" date="2021" name="PeerJ">
        <title>Extensive microbial diversity within the chicken gut microbiome revealed by metagenomics and culture.</title>
        <authorList>
            <person name="Gilroy R."/>
            <person name="Ravi A."/>
            <person name="Getino M."/>
            <person name="Pursley I."/>
            <person name="Horton D.L."/>
            <person name="Alikhan N.F."/>
            <person name="Baker D."/>
            <person name="Gharbi K."/>
            <person name="Hall N."/>
            <person name="Watson M."/>
            <person name="Adriaenssens E.M."/>
            <person name="Foster-Nyarko E."/>
            <person name="Jarju S."/>
            <person name="Secka A."/>
            <person name="Antonio M."/>
            <person name="Oren A."/>
            <person name="Chaudhuri R.R."/>
            <person name="La Ragione R."/>
            <person name="Hildebrand F."/>
            <person name="Pallen M.J."/>
        </authorList>
    </citation>
    <scope>NUCLEOTIDE SEQUENCE</scope>
    <source>
        <strain evidence="2">ChiSxjej1B13-7958</strain>
    </source>
</reference>
<gene>
    <name evidence="2" type="ORF">IAB89_10420</name>
</gene>
<feature type="transmembrane region" description="Helical" evidence="1">
    <location>
        <begin position="180"/>
        <end position="206"/>
    </location>
</feature>
<reference evidence="2" key="1">
    <citation type="submission" date="2020-10" db="EMBL/GenBank/DDBJ databases">
        <authorList>
            <person name="Gilroy R."/>
        </authorList>
    </citation>
    <scope>NUCLEOTIDE SEQUENCE</scope>
    <source>
        <strain evidence="2">ChiSxjej1B13-7958</strain>
    </source>
</reference>
<evidence type="ECO:0000256" key="1">
    <source>
        <dbReference type="SAM" id="Phobius"/>
    </source>
</evidence>
<proteinExistence type="predicted"/>
<dbReference type="AlphaFoldDB" id="A0A9D1DF64"/>
<dbReference type="Pfam" id="PF12822">
    <property type="entry name" value="ECF_trnsprt"/>
    <property type="match status" value="1"/>
</dbReference>
<dbReference type="GO" id="GO:0022857">
    <property type="term" value="F:transmembrane transporter activity"/>
    <property type="evidence" value="ECO:0007669"/>
    <property type="project" value="InterPro"/>
</dbReference>
<feature type="transmembrane region" description="Helical" evidence="1">
    <location>
        <begin position="134"/>
        <end position="160"/>
    </location>
</feature>
<feature type="transmembrane region" description="Helical" evidence="1">
    <location>
        <begin position="12"/>
        <end position="30"/>
    </location>
</feature>